<evidence type="ECO:0000313" key="8">
    <source>
        <dbReference type="EMBL" id="KAH9528450.1"/>
    </source>
</evidence>
<feature type="transmembrane region" description="Helical" evidence="7">
    <location>
        <begin position="12"/>
        <end position="30"/>
    </location>
</feature>
<protein>
    <submittedName>
        <fullName evidence="8">FUN14 domain-containing protein 2</fullName>
    </submittedName>
</protein>
<keyword evidence="5 7" id="KW-0472">Membrane</keyword>
<evidence type="ECO:0000256" key="7">
    <source>
        <dbReference type="SAM" id="Phobius"/>
    </source>
</evidence>
<dbReference type="EMBL" id="ASGP02000001">
    <property type="protein sequence ID" value="KAH9528450.1"/>
    <property type="molecule type" value="Genomic_DNA"/>
</dbReference>
<evidence type="ECO:0000256" key="4">
    <source>
        <dbReference type="ARBA" id="ARBA00022989"/>
    </source>
</evidence>
<comment type="subcellular location">
    <subcellularLocation>
        <location evidence="1">Mitochondrion outer membrane</location>
        <topology evidence="1">Multi-pass membrane protein</topology>
    </subcellularLocation>
</comment>
<dbReference type="PANTHER" id="PTHR21346">
    <property type="entry name" value="FUN14 DOMAIN CONTAINING"/>
    <property type="match status" value="1"/>
</dbReference>
<keyword evidence="4 7" id="KW-1133">Transmembrane helix</keyword>
<sequence length="1669" mass="193921">MFQFIYHQQLMKTFIFIIININSIILAISMTPEQYRQLIMNHCYNRTEYREPLILGQTKPIGMTIDYFVTLTEKLEQYYPQLDTKQMITLILKRFHYDGIRNLGHEEYFQQIRYPQMQQENEVFRRQMNEMLFQDRMAKMDSLPPFSEDVFTENEKCAMYFMMSHTVNKTAVDNYGNQVVKEFGIVSLMNDDNLAISLNYVLLGIAAALYDVPLLTFVNDRDQLEIDPLYAVTLSDKLAISALESIENYDSMFGSQGHWNSTYCQSEYLITDRNNRHVVTMSEINGGIDGWMIGNKLSSQKGRIFRTLKLSTIIDRYYSHDGLSIDCGICKVDFFPENFIDNLYRTARGYAFYWNRNFLHENFEYERIDGFVRTMTDIFRQFIVKSNTLKHAECSRISQYRKIDMQIETKSDLYIMIDNNAHEYYKYHLEAITKLLVKLKSLNSLGRITIMVNALQGYDSEHISNKGDDLRLSLHLLAYNTTSIQKATCRLAWYNYRETTINSKKTLLYNLMDFFQRDSIITDTMNGHSKNFLWFSLKSNSYEKLIERDRAYYYQYRWNLLYYLNIRMFFLSTFDQHIDDDLSQMVINKGDWFRVNAINYMDEITVDKLVQRIMQTPIPMRIDNNDCQQQKNGTTFDQKFLVGKNRKQYWVLYPKYFLNSRLIHFKFHSGFGRMRICLGRYLFPETNYTQCRESNINDEMIEFIIAHPYVCTSRMDTIWTISVDVGHYDLIKLRCFNRSRSTGNELILGQNEPIGISMDNLISMIEKFEKLNPIYKPEKVIEIFLKRFHLDGVRFDGMENIPSEIQMHQSKVINAILGNNHESYSDPFPEHQFTEDEKCNLFFTISHCINDTATANENQLNIVTINEPPMARMGAPNLNVAPPSIRDMGNEIPLITTTEESNDKKSESKIKVPKRTKREIRKTKKPREYGVASFLSSRTNPISTNRVLLGLFVGFANPKPPKVMDVIKKLEKRPLENELNNKEIDPLLAVTLADLYGVNTDGMINNDDGKNIFGANGAWNSTVCHTKFVLDSDQGLWGTLAEFRGGLDGYNIGIMMNSMLKVFPNITASQALRFYYSKPGLSPNSGICNRHIHIDTSLNDDLVEEARKFLTIWNNYIYDNIYDQTRVDGYIYSLKESVMNVMKKASTQNEEEKNLCYETITNNIKEQQCETMANTFFILDISQTCNNRQDYQLCLKQATYVNELTKNMRMMKRNSGSISVLYNARPVENPTLVDDYMKPINTSLYSVAYNSTSSECTSCKAIYGDTMAKQIINDRVEMFQQVNNMIEQFDSIYANQTGVPSKLIFWFDYGTLQSIPTDTIQHRRYERLYRQLIFNTRNSGFYSFATNTTTLSDVIRDATHLIQISKNSFGDSNVVKNINQQLCQSPQIFQYPECKIRPSENSVYRGFISPNYKQYWAMYSEYFLKSFHIELRFRTEESQMKVCFDRVAMPENNEENCKINKDPKEDIVVNINNPCKGYSTDNCPPFFFTISLYNPPLVHKHCTDADCKNINQFAWYFTHKAMSRNFISFTHMGKPNKDKNVAKTGNNNDDVPDFFKRFFNDLKKSSNSKQLMAGAMGGVVSGYLAAKFGKLAAIAVGGSMLVIQIAQYNGYIEIDWKKVNQDVQVVKKSMDKNKSQLPVVGQNIRKFITENAVLAGGFASGFLIGFAWA</sequence>
<feature type="compositionally biased region" description="Basic residues" evidence="6">
    <location>
        <begin position="911"/>
        <end position="923"/>
    </location>
</feature>
<feature type="region of interest" description="Disordered" evidence="6">
    <location>
        <begin position="898"/>
        <end position="923"/>
    </location>
</feature>
<comment type="similarity">
    <text evidence="2">Belongs to the FUN14 family.</text>
</comment>
<evidence type="ECO:0000256" key="2">
    <source>
        <dbReference type="ARBA" id="ARBA00009160"/>
    </source>
</evidence>
<evidence type="ECO:0000256" key="6">
    <source>
        <dbReference type="SAM" id="MobiDB-lite"/>
    </source>
</evidence>
<name>A0A922IEB2_DERFA</name>
<accession>A0A922IEB2</accession>
<dbReference type="Proteomes" id="UP000790347">
    <property type="component" value="Unassembled WGS sequence"/>
</dbReference>
<evidence type="ECO:0000256" key="3">
    <source>
        <dbReference type="ARBA" id="ARBA00022692"/>
    </source>
</evidence>
<organism evidence="8 9">
    <name type="scientific">Dermatophagoides farinae</name>
    <name type="common">American house dust mite</name>
    <dbReference type="NCBI Taxonomy" id="6954"/>
    <lineage>
        <taxon>Eukaryota</taxon>
        <taxon>Metazoa</taxon>
        <taxon>Ecdysozoa</taxon>
        <taxon>Arthropoda</taxon>
        <taxon>Chelicerata</taxon>
        <taxon>Arachnida</taxon>
        <taxon>Acari</taxon>
        <taxon>Acariformes</taxon>
        <taxon>Sarcoptiformes</taxon>
        <taxon>Astigmata</taxon>
        <taxon>Psoroptidia</taxon>
        <taxon>Analgoidea</taxon>
        <taxon>Pyroglyphidae</taxon>
        <taxon>Dermatophagoidinae</taxon>
        <taxon>Dermatophagoides</taxon>
    </lineage>
</organism>
<keyword evidence="9" id="KW-1185">Reference proteome</keyword>
<gene>
    <name evidence="8" type="primary">FUNDC2</name>
    <name evidence="8" type="ORF">DERF_002397</name>
</gene>
<keyword evidence="3 7" id="KW-0812">Transmembrane</keyword>
<dbReference type="GO" id="GO:0005741">
    <property type="term" value="C:mitochondrial outer membrane"/>
    <property type="evidence" value="ECO:0007669"/>
    <property type="project" value="UniProtKB-SubCell"/>
</dbReference>
<dbReference type="GO" id="GO:0000422">
    <property type="term" value="P:autophagy of mitochondrion"/>
    <property type="evidence" value="ECO:0007669"/>
    <property type="project" value="TreeGrafter"/>
</dbReference>
<evidence type="ECO:0000256" key="5">
    <source>
        <dbReference type="ARBA" id="ARBA00023136"/>
    </source>
</evidence>
<evidence type="ECO:0000313" key="9">
    <source>
        <dbReference type="Proteomes" id="UP000790347"/>
    </source>
</evidence>
<comment type="caution">
    <text evidence="8">The sequence shown here is derived from an EMBL/GenBank/DDBJ whole genome shotgun (WGS) entry which is preliminary data.</text>
</comment>
<feature type="compositionally biased region" description="Basic and acidic residues" evidence="6">
    <location>
        <begin position="901"/>
        <end position="910"/>
    </location>
</feature>
<dbReference type="PANTHER" id="PTHR21346:SF0">
    <property type="entry name" value="RE45833P"/>
    <property type="match status" value="1"/>
</dbReference>
<dbReference type="InterPro" id="IPR007014">
    <property type="entry name" value="FUN14"/>
</dbReference>
<dbReference type="Pfam" id="PF04930">
    <property type="entry name" value="FUN14"/>
    <property type="match status" value="1"/>
</dbReference>
<reference evidence="8" key="1">
    <citation type="submission" date="2013-05" db="EMBL/GenBank/DDBJ databases">
        <authorList>
            <person name="Yim A.K.Y."/>
            <person name="Chan T.F."/>
            <person name="Ji K.M."/>
            <person name="Liu X.Y."/>
            <person name="Zhou J.W."/>
            <person name="Li R.Q."/>
            <person name="Yang K.Y."/>
            <person name="Li J."/>
            <person name="Li M."/>
            <person name="Law P.T.W."/>
            <person name="Wu Y.L."/>
            <person name="Cai Z.L."/>
            <person name="Qin H."/>
            <person name="Bao Y."/>
            <person name="Leung R.K.K."/>
            <person name="Ng P.K.S."/>
            <person name="Zou J."/>
            <person name="Zhong X.J."/>
            <person name="Ran P.X."/>
            <person name="Zhong N.S."/>
            <person name="Liu Z.G."/>
            <person name="Tsui S.K.W."/>
        </authorList>
    </citation>
    <scope>NUCLEOTIDE SEQUENCE</scope>
    <source>
        <strain evidence="8">Derf</strain>
        <tissue evidence="8">Whole organism</tissue>
    </source>
</reference>
<proteinExistence type="inferred from homology"/>
<reference evidence="8" key="2">
    <citation type="journal article" date="2022" name="Res Sq">
        <title>Comparative Genomics Reveals Insights into the Divergent Evolution of Astigmatic Mites and Household Pest Adaptations.</title>
        <authorList>
            <person name="Xiong Q."/>
            <person name="Wan A.T.-Y."/>
            <person name="Liu X.-Y."/>
            <person name="Fung C.S.-H."/>
            <person name="Xiao X."/>
            <person name="Malainual N."/>
            <person name="Hou J."/>
            <person name="Wang L."/>
            <person name="Wang M."/>
            <person name="Yang K."/>
            <person name="Cui Y."/>
            <person name="Leung E."/>
            <person name="Nong W."/>
            <person name="Shin S.-K."/>
            <person name="Au S."/>
            <person name="Jeong K.Y."/>
            <person name="Chew F.T."/>
            <person name="Hui J."/>
            <person name="Leung T.F."/>
            <person name="Tungtrongchitr A."/>
            <person name="Zhong N."/>
            <person name="Liu Z."/>
            <person name="Tsui S."/>
        </authorList>
    </citation>
    <scope>NUCLEOTIDE SEQUENCE</scope>
    <source>
        <strain evidence="8">Derf</strain>
        <tissue evidence="8">Whole organism</tissue>
    </source>
</reference>
<evidence type="ECO:0000256" key="1">
    <source>
        <dbReference type="ARBA" id="ARBA00004374"/>
    </source>
</evidence>